<dbReference type="PANTHER" id="PTHR11679">
    <property type="entry name" value="VESICLE PROTEIN SORTING-ASSOCIATED"/>
    <property type="match status" value="1"/>
</dbReference>
<keyword evidence="4" id="KW-1185">Reference proteome</keyword>
<evidence type="ECO:0000256" key="1">
    <source>
        <dbReference type="ARBA" id="ARBA00009884"/>
    </source>
</evidence>
<evidence type="ECO:0000256" key="2">
    <source>
        <dbReference type="SAM" id="MobiDB-lite"/>
    </source>
</evidence>
<dbReference type="InterPro" id="IPR043155">
    <property type="entry name" value="VPS33_dom3b"/>
</dbReference>
<dbReference type="Gene3D" id="3.40.50.2060">
    <property type="match status" value="1"/>
</dbReference>
<dbReference type="Gene3D" id="3.40.50.1910">
    <property type="match status" value="1"/>
</dbReference>
<dbReference type="SUPFAM" id="SSF56815">
    <property type="entry name" value="Sec1/munc18-like (SM) proteins"/>
    <property type="match status" value="1"/>
</dbReference>
<dbReference type="AlphaFoldDB" id="A0AA39NW32"/>
<accession>A0AA39NW32</accession>
<dbReference type="Pfam" id="PF00995">
    <property type="entry name" value="Sec1"/>
    <property type="match status" value="1"/>
</dbReference>
<dbReference type="Proteomes" id="UP001175227">
    <property type="component" value="Unassembled WGS sequence"/>
</dbReference>
<dbReference type="InterPro" id="IPR043127">
    <property type="entry name" value="Sec-1-like_dom3a"/>
</dbReference>
<dbReference type="EMBL" id="JAUEPR010000036">
    <property type="protein sequence ID" value="KAK0472942.1"/>
    <property type="molecule type" value="Genomic_DNA"/>
</dbReference>
<dbReference type="GO" id="GO:0016192">
    <property type="term" value="P:vesicle-mediated transport"/>
    <property type="evidence" value="ECO:0007669"/>
    <property type="project" value="InterPro"/>
</dbReference>
<dbReference type="InterPro" id="IPR027482">
    <property type="entry name" value="Sec1-like_dom2"/>
</dbReference>
<dbReference type="InterPro" id="IPR001619">
    <property type="entry name" value="Sec1-like"/>
</dbReference>
<gene>
    <name evidence="3" type="ORF">IW261DRAFT_1585909</name>
</gene>
<evidence type="ECO:0000313" key="3">
    <source>
        <dbReference type="EMBL" id="KAK0472942.1"/>
    </source>
</evidence>
<organism evidence="3 4">
    <name type="scientific">Armillaria novae-zelandiae</name>
    <dbReference type="NCBI Taxonomy" id="153914"/>
    <lineage>
        <taxon>Eukaryota</taxon>
        <taxon>Fungi</taxon>
        <taxon>Dikarya</taxon>
        <taxon>Basidiomycota</taxon>
        <taxon>Agaricomycotina</taxon>
        <taxon>Agaricomycetes</taxon>
        <taxon>Agaricomycetidae</taxon>
        <taxon>Agaricales</taxon>
        <taxon>Marasmiineae</taxon>
        <taxon>Physalacriaceae</taxon>
        <taxon>Armillaria</taxon>
    </lineage>
</organism>
<feature type="compositionally biased region" description="Low complexity" evidence="2">
    <location>
        <begin position="376"/>
        <end position="396"/>
    </location>
</feature>
<feature type="region of interest" description="Disordered" evidence="2">
    <location>
        <begin position="375"/>
        <end position="403"/>
    </location>
</feature>
<dbReference type="InterPro" id="IPR043154">
    <property type="entry name" value="Sec-1-like_dom1"/>
</dbReference>
<comment type="caution">
    <text evidence="3">The sequence shown here is derived from an EMBL/GenBank/DDBJ whole genome shotgun (WGS) entry which is preliminary data.</text>
</comment>
<protein>
    <submittedName>
        <fullName evidence="3">Sec1 family-domain-containing protein</fullName>
    </submittedName>
</protein>
<proteinExistence type="inferred from homology"/>
<comment type="similarity">
    <text evidence="1">Belongs to the STXBP/unc-18/SEC1 family.</text>
</comment>
<name>A0AA39NW32_9AGAR</name>
<dbReference type="Gene3D" id="1.25.40.850">
    <property type="match status" value="1"/>
</dbReference>
<reference evidence="3" key="1">
    <citation type="submission" date="2023-06" db="EMBL/GenBank/DDBJ databases">
        <authorList>
            <consortium name="Lawrence Berkeley National Laboratory"/>
            <person name="Ahrendt S."/>
            <person name="Sahu N."/>
            <person name="Indic B."/>
            <person name="Wong-Bajracharya J."/>
            <person name="Merenyi Z."/>
            <person name="Ke H.-M."/>
            <person name="Monk M."/>
            <person name="Kocsube S."/>
            <person name="Drula E."/>
            <person name="Lipzen A."/>
            <person name="Balint B."/>
            <person name="Henrissat B."/>
            <person name="Andreopoulos B."/>
            <person name="Martin F.M."/>
            <person name="Harder C.B."/>
            <person name="Rigling D."/>
            <person name="Ford K.L."/>
            <person name="Foster G.D."/>
            <person name="Pangilinan J."/>
            <person name="Papanicolaou A."/>
            <person name="Barry K."/>
            <person name="LaButti K."/>
            <person name="Viragh M."/>
            <person name="Koriabine M."/>
            <person name="Yan M."/>
            <person name="Riley R."/>
            <person name="Champramary S."/>
            <person name="Plett K.L."/>
            <person name="Tsai I.J."/>
            <person name="Slot J."/>
            <person name="Sipos G."/>
            <person name="Plett J."/>
            <person name="Nagy L.G."/>
            <person name="Grigoriev I.V."/>
        </authorList>
    </citation>
    <scope>NUCLEOTIDE SEQUENCE</scope>
    <source>
        <strain evidence="3">ICMP 16352</strain>
    </source>
</reference>
<dbReference type="InterPro" id="IPR036045">
    <property type="entry name" value="Sec1-like_sf"/>
</dbReference>
<sequence length="774" mass="83678">MSSKHHAGYVKTYIVLPPTIYGVPTGILHKHGLQRSLSSQVRILVEASIARKQGGVVGEGKNHWPNVDVNESMSLSFISRVLFTVTPAVVVSQYGFAESTTPPTPPLCMLKQPSRALKPFQSPAAVQPSSHLIVNGAKTLVLDPSLAGPLGLVTEVALLKHHGVDKMFWLEAGPLTSTTSNIIYLCRPLIAHVKVIAEQIKRHAKDAAKHTYTLLLVPRVSTLVTRILEEEGVLGDVSISSYNLQFIPIEEDVVSLEYESVFKDIWVDGDETAIYDSAQALITLQKLYGLFPRVIGKGDKAARLAALLTGSLAQARTSSAPDTLFQSSDKIDALIVLDRRVDMITPLLTQLTYEGLIDELIGIKNSHVELPTSLVSPPAAETAGPAAATPSTSSGTLRKENKKKYHLSSSDTLFVELRDLNFSAVGRRLNKVARRLEDDYKASRQAKTIPQLRDVVGKLGGLQSEHQALRLHTGLSELLVPITRTDHFNKSLGIQQDLLASYKVVEQISAIEELIAQGAEIEVIIRLLCLASITSGGIKTKTLENIKREILQTHGYHNLPLLLSLTSPPLAILLPSPLPASAPATLPKFSYTSLRKSLRLLIDDNPEALDEIENDISFVYSGYAPISIRLVQCVAQRGGDLSNPADRDRAARQGDNNAIPEGKVQAHAINGWKGFEDVLATIPGETVDVLQPGVGRTSASPSLGRPMETTTTTVVFFLGGCTYTEIAALRWVGRQNRGRRFLIATTGIVSASSIIDGIAGIRKTGGSSSKDAGI</sequence>
<evidence type="ECO:0000313" key="4">
    <source>
        <dbReference type="Proteomes" id="UP001175227"/>
    </source>
</evidence>
<dbReference type="Gene3D" id="3.90.830.10">
    <property type="entry name" value="Syntaxin Binding Protein 1, Chain A, domain 2"/>
    <property type="match status" value="1"/>
</dbReference>